<feature type="active site" description="Nucleophile" evidence="1">
    <location>
        <position position="165"/>
    </location>
</feature>
<gene>
    <name evidence="5" type="ORF">BDN70DRAFT_808022</name>
</gene>
<keyword evidence="5" id="KW-0808">Transferase</keyword>
<accession>A0A9P6CTU5</accession>
<evidence type="ECO:0000259" key="3">
    <source>
        <dbReference type="Pfam" id="PF09830"/>
    </source>
</evidence>
<dbReference type="InterPro" id="IPR019200">
    <property type="entry name" value="ATP_adenylylTrfase_C"/>
</dbReference>
<dbReference type="GO" id="GO:0009117">
    <property type="term" value="P:nucleotide metabolic process"/>
    <property type="evidence" value="ECO:0007669"/>
    <property type="project" value="InterPro"/>
</dbReference>
<dbReference type="Proteomes" id="UP000807469">
    <property type="component" value="Unassembled WGS sequence"/>
</dbReference>
<dbReference type="EMBL" id="MU155226">
    <property type="protein sequence ID" value="KAF9478822.1"/>
    <property type="molecule type" value="Genomic_DNA"/>
</dbReference>
<organism evidence="5 6">
    <name type="scientific">Pholiota conissans</name>
    <dbReference type="NCBI Taxonomy" id="109636"/>
    <lineage>
        <taxon>Eukaryota</taxon>
        <taxon>Fungi</taxon>
        <taxon>Dikarya</taxon>
        <taxon>Basidiomycota</taxon>
        <taxon>Agaricomycotina</taxon>
        <taxon>Agaricomycetes</taxon>
        <taxon>Agaricomycetidae</taxon>
        <taxon>Agaricales</taxon>
        <taxon>Agaricineae</taxon>
        <taxon>Strophariaceae</taxon>
        <taxon>Pholiota</taxon>
    </lineage>
</organism>
<sequence>MPHIHIISKLTTSFEAARRSGDLLFFPSTITKHTDSDVEYEIRLCPALQHKAIPPKSITDPEPAYDDRRKDQNPFAPPYNKNLYIGELKDEETQEEFVLLLNKYSVVPQHFLMITKEYKPQTSPLLPSELVQAYSLLLAARESGQRFFAFYNCGKNSGASQAHKHIQFLPIENSEDGPPIEISARKAQITFPDRPFSLNHLSYANHCYRLPSQLHTYGPDQLETVLAQAFLQLLDLAISTIRHDESYPVGSPAYNVILTLEHLHVIPRGKEEHILKETGGKLSVNALGFAGMLLVKSDEELEAVKKESISKILRDVALESVHDIQVDGASHEAPLAGHL</sequence>
<comment type="caution">
    <text evidence="5">The sequence shown here is derived from an EMBL/GenBank/DDBJ whole genome shotgun (WGS) entry which is preliminary data.</text>
</comment>
<feature type="region of interest" description="Disordered" evidence="2">
    <location>
        <begin position="53"/>
        <end position="78"/>
    </location>
</feature>
<evidence type="ECO:0000313" key="6">
    <source>
        <dbReference type="Proteomes" id="UP000807469"/>
    </source>
</evidence>
<dbReference type="AlphaFoldDB" id="A0A9P6CTU5"/>
<dbReference type="InterPro" id="IPR009163">
    <property type="entry name" value="Ap4A_phos1/2"/>
</dbReference>
<evidence type="ECO:0000256" key="2">
    <source>
        <dbReference type="SAM" id="MobiDB-lite"/>
    </source>
</evidence>
<dbReference type="SUPFAM" id="SSF54197">
    <property type="entry name" value="HIT-like"/>
    <property type="match status" value="1"/>
</dbReference>
<dbReference type="PANTHER" id="PTHR38420">
    <property type="entry name" value="AP-4-A PHOSPHORYLASE II"/>
    <property type="match status" value="1"/>
</dbReference>
<keyword evidence="6" id="KW-1185">Reference proteome</keyword>
<dbReference type="GO" id="GO:0003877">
    <property type="term" value="F:ATP:ADP adenylyltransferase activity"/>
    <property type="evidence" value="ECO:0007669"/>
    <property type="project" value="InterPro"/>
</dbReference>
<feature type="domain" description="Ap4A phosphorylase 1/2 N-terminal" evidence="4">
    <location>
        <begin position="7"/>
        <end position="182"/>
    </location>
</feature>
<feature type="domain" description="ATP adenylyltransferase C-terminal" evidence="3">
    <location>
        <begin position="200"/>
        <end position="318"/>
    </location>
</feature>
<dbReference type="PANTHER" id="PTHR38420:SF1">
    <property type="entry name" value="PUTATIVE (AFU_ORTHOLOGUE AFUA_5G14690)-RELATED"/>
    <property type="match status" value="1"/>
</dbReference>
<name>A0A9P6CTU5_9AGAR</name>
<dbReference type="Gene3D" id="3.30.428.70">
    <property type="match status" value="1"/>
</dbReference>
<dbReference type="GO" id="GO:0005524">
    <property type="term" value="F:ATP binding"/>
    <property type="evidence" value="ECO:0007669"/>
    <property type="project" value="InterPro"/>
</dbReference>
<dbReference type="OrthoDB" id="10267950at2759"/>
<evidence type="ECO:0000256" key="1">
    <source>
        <dbReference type="PIRSR" id="PIRSR000846-1"/>
    </source>
</evidence>
<proteinExistence type="predicted"/>
<dbReference type="Pfam" id="PF19327">
    <property type="entry name" value="Ap4A_phos_N"/>
    <property type="match status" value="1"/>
</dbReference>
<dbReference type="InterPro" id="IPR043171">
    <property type="entry name" value="Ap4A_phos1/2-like"/>
</dbReference>
<dbReference type="Pfam" id="PF09830">
    <property type="entry name" value="ATP_transf"/>
    <property type="match status" value="1"/>
</dbReference>
<dbReference type="InterPro" id="IPR045759">
    <property type="entry name" value="Ap4A_phos1/2_N"/>
</dbReference>
<dbReference type="PIRSF" id="PIRSF000846">
    <property type="entry name" value="ATP_adenylyltr"/>
    <property type="match status" value="1"/>
</dbReference>
<evidence type="ECO:0000313" key="5">
    <source>
        <dbReference type="EMBL" id="KAF9478822.1"/>
    </source>
</evidence>
<evidence type="ECO:0000259" key="4">
    <source>
        <dbReference type="Pfam" id="PF19327"/>
    </source>
</evidence>
<keyword evidence="5" id="KW-0548">Nucleotidyltransferase</keyword>
<dbReference type="InterPro" id="IPR036265">
    <property type="entry name" value="HIT-like_sf"/>
</dbReference>
<protein>
    <submittedName>
        <fullName evidence="5">ATP adenylyltransferase</fullName>
    </submittedName>
</protein>
<reference evidence="5" key="1">
    <citation type="submission" date="2020-11" db="EMBL/GenBank/DDBJ databases">
        <authorList>
            <consortium name="DOE Joint Genome Institute"/>
            <person name="Ahrendt S."/>
            <person name="Riley R."/>
            <person name="Andreopoulos W."/>
            <person name="Labutti K."/>
            <person name="Pangilinan J."/>
            <person name="Ruiz-Duenas F.J."/>
            <person name="Barrasa J.M."/>
            <person name="Sanchez-Garcia M."/>
            <person name="Camarero S."/>
            <person name="Miyauchi S."/>
            <person name="Serrano A."/>
            <person name="Linde D."/>
            <person name="Babiker R."/>
            <person name="Drula E."/>
            <person name="Ayuso-Fernandez I."/>
            <person name="Pacheco R."/>
            <person name="Padilla G."/>
            <person name="Ferreira P."/>
            <person name="Barriuso J."/>
            <person name="Kellner H."/>
            <person name="Castanera R."/>
            <person name="Alfaro M."/>
            <person name="Ramirez L."/>
            <person name="Pisabarro A.G."/>
            <person name="Kuo A."/>
            <person name="Tritt A."/>
            <person name="Lipzen A."/>
            <person name="He G."/>
            <person name="Yan M."/>
            <person name="Ng V."/>
            <person name="Cullen D."/>
            <person name="Martin F."/>
            <person name="Rosso M.-N."/>
            <person name="Henrissat B."/>
            <person name="Hibbett D."/>
            <person name="Martinez A.T."/>
            <person name="Grigoriev I.V."/>
        </authorList>
    </citation>
    <scope>NUCLEOTIDE SEQUENCE</scope>
    <source>
        <strain evidence="5">CIRM-BRFM 674</strain>
    </source>
</reference>